<dbReference type="RefSeq" id="WP_095987136.1">
    <property type="nucleotide sequence ID" value="NZ_CP022098.1"/>
</dbReference>
<dbReference type="Gene3D" id="2.40.50.100">
    <property type="match status" value="1"/>
</dbReference>
<evidence type="ECO:0000256" key="3">
    <source>
        <dbReference type="SAM" id="Coils"/>
    </source>
</evidence>
<dbReference type="GO" id="GO:0030313">
    <property type="term" value="C:cell envelope"/>
    <property type="evidence" value="ECO:0007669"/>
    <property type="project" value="UniProtKB-SubCell"/>
</dbReference>
<protein>
    <submittedName>
        <fullName evidence="4">Efflux transporter RND family, MFP subunit</fullName>
    </submittedName>
</protein>
<gene>
    <name evidence="4" type="ORF">CYFUS_004486</name>
</gene>
<organism evidence="4 5">
    <name type="scientific">Cystobacter fuscus</name>
    <dbReference type="NCBI Taxonomy" id="43"/>
    <lineage>
        <taxon>Bacteria</taxon>
        <taxon>Pseudomonadati</taxon>
        <taxon>Myxococcota</taxon>
        <taxon>Myxococcia</taxon>
        <taxon>Myxococcales</taxon>
        <taxon>Cystobacterineae</taxon>
        <taxon>Archangiaceae</taxon>
        <taxon>Cystobacter</taxon>
    </lineage>
</organism>
<evidence type="ECO:0000256" key="1">
    <source>
        <dbReference type="ARBA" id="ARBA00004196"/>
    </source>
</evidence>
<dbReference type="Proteomes" id="UP000217257">
    <property type="component" value="Chromosome"/>
</dbReference>
<dbReference type="KEGG" id="cfus:CYFUS_004486"/>
<sequence>MDIPRTAKKRRRTPLLYGALILGVLVLITFGMSQLGQAAPEVDGASVWIDSVKQGEMIRQVVGTGTLVPENFRWITADTAGRIEHLPLRPGASVKADTQLMELSNPDVALQALEAERQLAVAEGELMALKEELEIQRLQEESSLARLRTEQVTTRRRAESSTALGEKQYIASVEMQELNEKSEELGQQLQLQQRRLEVIARSMTDRLTAQRAQVQRLKAVVDFRRGQVESMKVRARTDGLLQELSVELGQWVTPGMVLAKVIQPGVLKAVLRVPETQAKDVQPGQSVKVDTRTGLVPGKVARIAPAAVQGTVLVEVSLEGELPAGARPDLSVEGTIELERLNEVLNVGRPAGAQPSSSMELFRLTADGTHAERVKVHLGRSSVNTIEVLDGLAVGDRVILSDMSAWSEVPRVKVQ</sequence>
<evidence type="ECO:0000313" key="5">
    <source>
        <dbReference type="Proteomes" id="UP000217257"/>
    </source>
</evidence>
<dbReference type="InterPro" id="IPR050465">
    <property type="entry name" value="UPF0194_transport"/>
</dbReference>
<evidence type="ECO:0000313" key="4">
    <source>
        <dbReference type="EMBL" id="ATB39047.1"/>
    </source>
</evidence>
<dbReference type="Gene3D" id="2.40.420.20">
    <property type="match status" value="1"/>
</dbReference>
<accession>A0A250J6E0</accession>
<dbReference type="PANTHER" id="PTHR32347:SF23">
    <property type="entry name" value="BLL5650 PROTEIN"/>
    <property type="match status" value="1"/>
</dbReference>
<dbReference type="EMBL" id="CP022098">
    <property type="protein sequence ID" value="ATB39047.1"/>
    <property type="molecule type" value="Genomic_DNA"/>
</dbReference>
<proteinExistence type="predicted"/>
<keyword evidence="2 3" id="KW-0175">Coiled coil</keyword>
<reference evidence="4 5" key="1">
    <citation type="submission" date="2017-06" db="EMBL/GenBank/DDBJ databases">
        <title>Sequencing and comparative analysis of myxobacterial genomes.</title>
        <authorList>
            <person name="Rupp O."/>
            <person name="Goesmann A."/>
            <person name="Sogaard-Andersen L."/>
        </authorList>
    </citation>
    <scope>NUCLEOTIDE SEQUENCE [LARGE SCALE GENOMIC DNA]</scope>
    <source>
        <strain evidence="4 5">DSM 52655</strain>
    </source>
</reference>
<dbReference type="AlphaFoldDB" id="A0A250J6E0"/>
<dbReference type="PANTHER" id="PTHR32347">
    <property type="entry name" value="EFFLUX SYSTEM COMPONENT YKNX-RELATED"/>
    <property type="match status" value="1"/>
</dbReference>
<evidence type="ECO:0000256" key="2">
    <source>
        <dbReference type="ARBA" id="ARBA00023054"/>
    </source>
</evidence>
<feature type="coiled-coil region" evidence="3">
    <location>
        <begin position="112"/>
        <end position="150"/>
    </location>
</feature>
<comment type="subcellular location">
    <subcellularLocation>
        <location evidence="1">Cell envelope</location>
    </subcellularLocation>
</comment>
<name>A0A250J6E0_9BACT</name>